<evidence type="ECO:0000256" key="1">
    <source>
        <dbReference type="SAM" id="MobiDB-lite"/>
    </source>
</evidence>
<gene>
    <name evidence="2" type="ORF">Rcae01_03535</name>
</gene>
<feature type="region of interest" description="Disordered" evidence="1">
    <location>
        <begin position="70"/>
        <end position="92"/>
    </location>
</feature>
<dbReference type="EMBL" id="BAABRO010000007">
    <property type="protein sequence ID" value="GAA5508070.1"/>
    <property type="molecule type" value="Genomic_DNA"/>
</dbReference>
<name>A0ABP9VUU6_9BACT</name>
<evidence type="ECO:0000313" key="2">
    <source>
        <dbReference type="EMBL" id="GAA5508070.1"/>
    </source>
</evidence>
<organism evidence="2 3">
    <name type="scientific">Novipirellula caenicola</name>
    <dbReference type="NCBI Taxonomy" id="1536901"/>
    <lineage>
        <taxon>Bacteria</taxon>
        <taxon>Pseudomonadati</taxon>
        <taxon>Planctomycetota</taxon>
        <taxon>Planctomycetia</taxon>
        <taxon>Pirellulales</taxon>
        <taxon>Pirellulaceae</taxon>
        <taxon>Novipirellula</taxon>
    </lineage>
</organism>
<proteinExistence type="predicted"/>
<accession>A0ABP9VUU6</accession>
<dbReference type="RefSeq" id="WP_345684882.1">
    <property type="nucleotide sequence ID" value="NZ_BAABRO010000007.1"/>
</dbReference>
<evidence type="ECO:0008006" key="4">
    <source>
        <dbReference type="Google" id="ProtNLM"/>
    </source>
</evidence>
<reference evidence="2 3" key="1">
    <citation type="submission" date="2024-02" db="EMBL/GenBank/DDBJ databases">
        <title>Rhodopirellula caenicola NBRC 110016.</title>
        <authorList>
            <person name="Ichikawa N."/>
            <person name="Katano-Makiyama Y."/>
            <person name="Hidaka K."/>
        </authorList>
    </citation>
    <scope>NUCLEOTIDE SEQUENCE [LARGE SCALE GENOMIC DNA]</scope>
    <source>
        <strain evidence="2 3">NBRC 110016</strain>
    </source>
</reference>
<evidence type="ECO:0000313" key="3">
    <source>
        <dbReference type="Proteomes" id="UP001416858"/>
    </source>
</evidence>
<dbReference type="Proteomes" id="UP001416858">
    <property type="component" value="Unassembled WGS sequence"/>
</dbReference>
<comment type="caution">
    <text evidence="2">The sequence shown here is derived from an EMBL/GenBank/DDBJ whole genome shotgun (WGS) entry which is preliminary data.</text>
</comment>
<protein>
    <recommendedName>
        <fullName evidence="4">Alginate export domain-containing protein</fullName>
    </recommendedName>
</protein>
<sequence>MMELRGITIAIALALVGGGVSLRADDGDDSPAITQMTLRELLNSGGNDAATPAGGTVQFEVVPDPQAAALQQTEKQPAPMPEQGEPNSPRSFRDLLSNTIRQTSDSIIKEIRPDAGGSDIDSFQHVDPFQDDVELDAKIRPEVLRDPLEPADELPRINLDRLDDTNPLYVAPRDAPYGFTGPSGVLPTEYQTSSHFIPVEDRWRLGQPDADRYGKGHPVNDDYLGVEGAFWDPYNQNVLKGDYPIIGQHTFLKLQGKSLTLLEGRQLPTPTTPFEATRNPGAFGFFGDPDSFLAAQYTSFAIDLFHGNTSFKPNDWRVRLNLVHNVNHLVADELGVVSPDVRDGTSRHRDDFALEEWFFESKISDLSPYYDFASVRVGSQPFVSDFRGFIFADINRGVRLFGTRHSNRDQFNLMWFDQTEKETNSLLNVIDDDRNQNTWIANYYRQDFLYPGNTASVSFHANHDRASFEFDKNNFLVRPDPVGVFQPHDVRSYYFGAANNGHMERINVSSAFYYVFGRDDLNPIAGREVDISAYMAAIELSYDRDWVRFRASYLFNSGDSDTNDDKATGFDAIFPNPNFAGNEFSYWGRQGIRLFGVELTNRLSLNPSMRQSKFQGQTNFVNPGLHLFNLGLDADITPRLKTINNCNFLWFEDTSSLETYLFTGEVDKFIGTDISTGLEYRPLLNNNILLLGGLATLIGGNGLEDLYQNFNGELRNHVAGFLELVLEF</sequence>
<keyword evidence="3" id="KW-1185">Reference proteome</keyword>